<feature type="transmembrane region" description="Helical" evidence="1">
    <location>
        <begin position="350"/>
        <end position="369"/>
    </location>
</feature>
<keyword evidence="1" id="KW-0812">Transmembrane</keyword>
<feature type="transmembrane region" description="Helical" evidence="1">
    <location>
        <begin position="140"/>
        <end position="162"/>
    </location>
</feature>
<dbReference type="AlphaFoldDB" id="A0A286U8L6"/>
<dbReference type="InterPro" id="IPR045340">
    <property type="entry name" value="DUF6533"/>
</dbReference>
<feature type="transmembrane region" description="Helical" evidence="1">
    <location>
        <begin position="21"/>
        <end position="39"/>
    </location>
</feature>
<proteinExistence type="predicted"/>
<dbReference type="InParanoid" id="A0A286U8L6"/>
<dbReference type="OrthoDB" id="3038503at2759"/>
<gene>
    <name evidence="3" type="ORF">PNOK_0876800</name>
</gene>
<accession>A0A286U8L6</accession>
<dbReference type="Pfam" id="PF20151">
    <property type="entry name" value="DUF6533"/>
    <property type="match status" value="1"/>
</dbReference>
<evidence type="ECO:0000256" key="1">
    <source>
        <dbReference type="SAM" id="Phobius"/>
    </source>
</evidence>
<feature type="transmembrane region" description="Helical" evidence="1">
    <location>
        <begin position="59"/>
        <end position="82"/>
    </location>
</feature>
<name>A0A286U8L6_9AGAM</name>
<feature type="transmembrane region" description="Helical" evidence="1">
    <location>
        <begin position="280"/>
        <end position="299"/>
    </location>
</feature>
<organism evidence="3 4">
    <name type="scientific">Pyrrhoderma noxium</name>
    <dbReference type="NCBI Taxonomy" id="2282107"/>
    <lineage>
        <taxon>Eukaryota</taxon>
        <taxon>Fungi</taxon>
        <taxon>Dikarya</taxon>
        <taxon>Basidiomycota</taxon>
        <taxon>Agaricomycotina</taxon>
        <taxon>Agaricomycetes</taxon>
        <taxon>Hymenochaetales</taxon>
        <taxon>Hymenochaetaceae</taxon>
        <taxon>Pyrrhoderma</taxon>
    </lineage>
</organism>
<feature type="transmembrane region" description="Helical" evidence="1">
    <location>
        <begin position="242"/>
        <end position="260"/>
    </location>
</feature>
<keyword evidence="1" id="KW-0472">Membrane</keyword>
<reference evidence="3 4" key="1">
    <citation type="journal article" date="2017" name="Mol. Ecol.">
        <title>Comparative and population genomic landscape of Phellinus noxius: A hypervariable fungus causing root rot in trees.</title>
        <authorList>
            <person name="Chung C.L."/>
            <person name="Lee T.J."/>
            <person name="Akiba M."/>
            <person name="Lee H.H."/>
            <person name="Kuo T.H."/>
            <person name="Liu D."/>
            <person name="Ke H.M."/>
            <person name="Yokoi T."/>
            <person name="Roa M.B."/>
            <person name="Lu M.J."/>
            <person name="Chang Y.Y."/>
            <person name="Ann P.J."/>
            <person name="Tsai J.N."/>
            <person name="Chen C.Y."/>
            <person name="Tzean S.S."/>
            <person name="Ota Y."/>
            <person name="Hattori T."/>
            <person name="Sahashi N."/>
            <person name="Liou R.F."/>
            <person name="Kikuchi T."/>
            <person name="Tsai I.J."/>
        </authorList>
    </citation>
    <scope>NUCLEOTIDE SEQUENCE [LARGE SCALE GENOMIC DNA]</scope>
    <source>
        <strain evidence="3 4">FFPRI411160</strain>
    </source>
</reference>
<dbReference type="Proteomes" id="UP000217199">
    <property type="component" value="Unassembled WGS sequence"/>
</dbReference>
<protein>
    <recommendedName>
        <fullName evidence="2">DUF6533 domain-containing protein</fullName>
    </recommendedName>
</protein>
<feature type="domain" description="DUF6533" evidence="2">
    <location>
        <begin position="30"/>
        <end position="68"/>
    </location>
</feature>
<sequence>MNSTVDPGDTMQIKALVIQDMISTSILVNSATVFFYYCVTHLDKEVEYIWSRKWNAGKVMYLLTRYSGALFLGITVVYTVGFRQSSQAIISEELSGVVPPSTIYFASVINVIFILIVPIAMTLTEIILQMRVYAIYGRKKWIIVISVIMNLASAAVCALQAFEFSYILSEVACYNNKFACSSNLPLRPITNPNTVIIFEALTQEPMAALAKYVCLRRVKNYSKSLDKTHDIMTIVARDSTSYFAIVFTVAVIGLVIFLVAETARRHSLLEEIDNGYGYLYRLLSAYEAITITITTILAPRMLINIRLEVYHQKRPNESTIHNASTFYAVSATSFVLLFRLEFAAVDMTKNLFCSLHPVSGYIIITLPIIKPLGRSSSIVLVFFFLLSKCFRLCTIWLDSIRDRWLTQSKTANFVAFLIVYHKSLPNIDFEG</sequence>
<keyword evidence="4" id="KW-1185">Reference proteome</keyword>
<feature type="transmembrane region" description="Helical" evidence="1">
    <location>
        <begin position="375"/>
        <end position="397"/>
    </location>
</feature>
<feature type="transmembrane region" description="Helical" evidence="1">
    <location>
        <begin position="102"/>
        <end position="128"/>
    </location>
</feature>
<evidence type="ECO:0000259" key="2">
    <source>
        <dbReference type="Pfam" id="PF20151"/>
    </source>
</evidence>
<dbReference type="EMBL" id="NBII01000009">
    <property type="protein sequence ID" value="PAV15910.1"/>
    <property type="molecule type" value="Genomic_DNA"/>
</dbReference>
<comment type="caution">
    <text evidence="3">The sequence shown here is derived from an EMBL/GenBank/DDBJ whole genome shotgun (WGS) entry which is preliminary data.</text>
</comment>
<evidence type="ECO:0000313" key="4">
    <source>
        <dbReference type="Proteomes" id="UP000217199"/>
    </source>
</evidence>
<feature type="transmembrane region" description="Helical" evidence="1">
    <location>
        <begin position="319"/>
        <end position="338"/>
    </location>
</feature>
<evidence type="ECO:0000313" key="3">
    <source>
        <dbReference type="EMBL" id="PAV15910.1"/>
    </source>
</evidence>
<keyword evidence="1" id="KW-1133">Transmembrane helix</keyword>